<evidence type="ECO:0000256" key="1">
    <source>
        <dbReference type="ARBA" id="ARBA00003217"/>
    </source>
</evidence>
<dbReference type="Gene3D" id="2.60.410.10">
    <property type="entry name" value="D-Ala-D-Ala carboxypeptidase, C-terminal domain"/>
    <property type="match status" value="1"/>
</dbReference>
<keyword evidence="17" id="KW-1185">Reference proteome</keyword>
<dbReference type="SUPFAM" id="SSF69189">
    <property type="entry name" value="Penicillin-binding protein associated domain"/>
    <property type="match status" value="1"/>
</dbReference>
<evidence type="ECO:0000259" key="15">
    <source>
        <dbReference type="SMART" id="SM00936"/>
    </source>
</evidence>
<dbReference type="SMART" id="SM00936">
    <property type="entry name" value="PBP5_C"/>
    <property type="match status" value="1"/>
</dbReference>
<evidence type="ECO:0000256" key="7">
    <source>
        <dbReference type="ARBA" id="ARBA00022729"/>
    </source>
</evidence>
<dbReference type="EC" id="3.4.16.4" evidence="4"/>
<protein>
    <recommendedName>
        <fullName evidence="4">serine-type D-Ala-D-Ala carboxypeptidase</fullName>
        <ecNumber evidence="4">3.4.16.4</ecNumber>
    </recommendedName>
</protein>
<evidence type="ECO:0000256" key="10">
    <source>
        <dbReference type="ARBA" id="ARBA00022984"/>
    </source>
</evidence>
<proteinExistence type="inferred from homology"/>
<keyword evidence="14" id="KW-1133">Transmembrane helix</keyword>
<evidence type="ECO:0000256" key="5">
    <source>
        <dbReference type="ARBA" id="ARBA00022645"/>
    </source>
</evidence>
<dbReference type="Proteomes" id="UP001486565">
    <property type="component" value="Chromosome"/>
</dbReference>
<name>A0ABZ2Y559_9FIRM</name>
<comment type="catalytic activity">
    <reaction evidence="12">
        <text>Preferential cleavage: (Ac)2-L-Lys-D-Ala-|-D-Ala. Also transpeptidation of peptidyl-alanyl moieties that are N-acyl substituents of D-alanine.</text>
        <dbReference type="EC" id="3.4.16.4"/>
    </reaction>
</comment>
<dbReference type="SUPFAM" id="SSF56601">
    <property type="entry name" value="beta-lactamase/transpeptidase-like"/>
    <property type="match status" value="1"/>
</dbReference>
<evidence type="ECO:0000256" key="12">
    <source>
        <dbReference type="ARBA" id="ARBA00034000"/>
    </source>
</evidence>
<dbReference type="Pfam" id="PF07943">
    <property type="entry name" value="PBP5_C"/>
    <property type="match status" value="1"/>
</dbReference>
<evidence type="ECO:0000256" key="3">
    <source>
        <dbReference type="ARBA" id="ARBA00007164"/>
    </source>
</evidence>
<sequence length="461" mass="52573">MYSSHFLGRKISLLVILIFVVSFVNYMPSKIFAQNEPIIQSDSAILMDAKTGAVLYEKNIHKRQFPASITKIMTALLAVENGNLEDIITFSHNAVYNIEFGSSHIGMREGEQITLRDALHGMLLMSANEVSNGIAEYIDGSIEQFAEHMTIRAKEIGAYNTNFVNPHGLHDENHYTTAYDMALIAREALKYDSFREVVGTTTYTIAPTNLVDEPRYLAHQHRLFNKKAYPNSYYEGCIGGKTGFTNEASHTLVTYAKRNGIELIVVVLKSEKQAMYDDTRTLLDYGFDNFEVVTILNKKTPVVSVPVVSIINDKKEYQGSIEVYAQEDFACLIPKGISKENIIKKISIPEELTTPIEKNQVAGTMDLILQNKMIGQVNLVTGDSIEMLQPVFSTKVEEKMFKYETSNKYLRMFIMVISTILILFLLFGVLVVMINLSRRQKRRRYYMSKNRLRFTKYMQKR</sequence>
<reference evidence="16 17" key="1">
    <citation type="submission" date="2023-03" db="EMBL/GenBank/DDBJ databases">
        <title>Novel Species.</title>
        <authorList>
            <person name="Ma S."/>
        </authorList>
    </citation>
    <scope>NUCLEOTIDE SEQUENCE [LARGE SCALE GENOMIC DNA]</scope>
    <source>
        <strain evidence="16 17">LIND6LT2</strain>
    </source>
</reference>
<keyword evidence="11" id="KW-0961">Cell wall biogenesis/degradation</keyword>
<keyword evidence="7" id="KW-0732">Signal</keyword>
<dbReference type="RefSeq" id="WP_341877441.1">
    <property type="nucleotide sequence ID" value="NZ_CP121687.1"/>
</dbReference>
<keyword evidence="14" id="KW-0812">Transmembrane</keyword>
<dbReference type="InterPro" id="IPR001967">
    <property type="entry name" value="Peptidase_S11_N"/>
</dbReference>
<keyword evidence="9" id="KW-0133">Cell shape</keyword>
<keyword evidence="6" id="KW-0645">Protease</keyword>
<keyword evidence="5 16" id="KW-0121">Carboxypeptidase</keyword>
<dbReference type="PRINTS" id="PR00725">
    <property type="entry name" value="DADACBPTASE1"/>
</dbReference>
<dbReference type="Gene3D" id="3.40.710.10">
    <property type="entry name" value="DD-peptidase/beta-lactamase superfamily"/>
    <property type="match status" value="1"/>
</dbReference>
<evidence type="ECO:0000256" key="11">
    <source>
        <dbReference type="ARBA" id="ARBA00023316"/>
    </source>
</evidence>
<dbReference type="InterPro" id="IPR012338">
    <property type="entry name" value="Beta-lactam/transpept-like"/>
</dbReference>
<dbReference type="PANTHER" id="PTHR21581">
    <property type="entry name" value="D-ALANYL-D-ALANINE CARBOXYPEPTIDASE"/>
    <property type="match status" value="1"/>
</dbReference>
<evidence type="ECO:0000313" key="17">
    <source>
        <dbReference type="Proteomes" id="UP001486565"/>
    </source>
</evidence>
<gene>
    <name evidence="16" type="ORF">QBE51_02780</name>
</gene>
<dbReference type="GO" id="GO:0004180">
    <property type="term" value="F:carboxypeptidase activity"/>
    <property type="evidence" value="ECO:0007669"/>
    <property type="project" value="UniProtKB-KW"/>
</dbReference>
<dbReference type="InterPro" id="IPR012907">
    <property type="entry name" value="Peptidase_S11_C"/>
</dbReference>
<evidence type="ECO:0000256" key="6">
    <source>
        <dbReference type="ARBA" id="ARBA00022670"/>
    </source>
</evidence>
<evidence type="ECO:0000256" key="8">
    <source>
        <dbReference type="ARBA" id="ARBA00022801"/>
    </source>
</evidence>
<comment type="function">
    <text evidence="1">Removes C-terminal D-alanyl residues from sugar-peptide cell wall precursors.</text>
</comment>
<evidence type="ECO:0000256" key="13">
    <source>
        <dbReference type="RuleBase" id="RU004016"/>
    </source>
</evidence>
<evidence type="ECO:0000256" key="9">
    <source>
        <dbReference type="ARBA" id="ARBA00022960"/>
    </source>
</evidence>
<dbReference type="EMBL" id="CP121687">
    <property type="protein sequence ID" value="WZL70477.1"/>
    <property type="molecule type" value="Genomic_DNA"/>
</dbReference>
<evidence type="ECO:0000313" key="16">
    <source>
        <dbReference type="EMBL" id="WZL70477.1"/>
    </source>
</evidence>
<accession>A0ABZ2Y559</accession>
<dbReference type="InterPro" id="IPR015956">
    <property type="entry name" value="Peniciliin-bd_prot_C_sf"/>
</dbReference>
<evidence type="ECO:0000256" key="14">
    <source>
        <dbReference type="SAM" id="Phobius"/>
    </source>
</evidence>
<comment type="similarity">
    <text evidence="3 13">Belongs to the peptidase S11 family.</text>
</comment>
<dbReference type="PANTHER" id="PTHR21581:SF33">
    <property type="entry name" value="D-ALANYL-D-ALANINE CARBOXYPEPTIDASE DACB"/>
    <property type="match status" value="1"/>
</dbReference>
<feature type="domain" description="Peptidase S11 D-Ala-D-Ala carboxypeptidase A C-terminal" evidence="15">
    <location>
        <begin position="290"/>
        <end position="387"/>
    </location>
</feature>
<feature type="transmembrane region" description="Helical" evidence="14">
    <location>
        <begin position="409"/>
        <end position="434"/>
    </location>
</feature>
<organism evidence="16 17">
    <name type="scientific">Defluviitalea saccharophila</name>
    <dbReference type="NCBI Taxonomy" id="879970"/>
    <lineage>
        <taxon>Bacteria</taxon>
        <taxon>Bacillati</taxon>
        <taxon>Bacillota</taxon>
        <taxon>Clostridia</taxon>
        <taxon>Lachnospirales</taxon>
        <taxon>Defluviitaleaceae</taxon>
        <taxon>Defluviitalea</taxon>
    </lineage>
</organism>
<keyword evidence="14" id="KW-0472">Membrane</keyword>
<dbReference type="InterPro" id="IPR037167">
    <property type="entry name" value="Peptidase_S11_C_sf"/>
</dbReference>
<dbReference type="InterPro" id="IPR018044">
    <property type="entry name" value="Peptidase_S11"/>
</dbReference>
<evidence type="ECO:0000256" key="2">
    <source>
        <dbReference type="ARBA" id="ARBA00004752"/>
    </source>
</evidence>
<dbReference type="Pfam" id="PF00768">
    <property type="entry name" value="Peptidase_S11"/>
    <property type="match status" value="1"/>
</dbReference>
<comment type="pathway">
    <text evidence="2">Cell wall biogenesis; peptidoglycan biosynthesis.</text>
</comment>
<evidence type="ECO:0000256" key="4">
    <source>
        <dbReference type="ARBA" id="ARBA00012448"/>
    </source>
</evidence>
<keyword evidence="8 16" id="KW-0378">Hydrolase</keyword>
<keyword evidence="10" id="KW-0573">Peptidoglycan synthesis</keyword>